<name>A0A6V7PE43_ANACO</name>
<dbReference type="EMBL" id="LR862147">
    <property type="protein sequence ID" value="CAD1829115.1"/>
    <property type="molecule type" value="Genomic_DNA"/>
</dbReference>
<sequence length="118" mass="13057">MKPLILPLLGKTPTAWALALKGLYSVSTEVVESIGSITVSQKFHQVITNNLLLFLGVKGRVPVFCLAQKPFLIEERLSCGKAVQLLSLSCLPREASVPPGFDTKLIHFKSYDNKMRKM</sequence>
<reference evidence="1" key="1">
    <citation type="submission" date="2020-07" db="EMBL/GenBank/DDBJ databases">
        <authorList>
            <person name="Lin J."/>
        </authorList>
    </citation>
    <scope>NUCLEOTIDE SEQUENCE</scope>
</reference>
<accession>A0A6V7PE43</accession>
<protein>
    <submittedName>
        <fullName evidence="1">Uncharacterized protein</fullName>
    </submittedName>
</protein>
<gene>
    <name evidence="1" type="ORF">CB5_LOCUS12326</name>
</gene>
<proteinExistence type="predicted"/>
<evidence type="ECO:0000313" key="1">
    <source>
        <dbReference type="EMBL" id="CAD1829115.1"/>
    </source>
</evidence>
<organism evidence="1">
    <name type="scientific">Ananas comosus var. bracteatus</name>
    <name type="common">red pineapple</name>
    <dbReference type="NCBI Taxonomy" id="296719"/>
    <lineage>
        <taxon>Eukaryota</taxon>
        <taxon>Viridiplantae</taxon>
        <taxon>Streptophyta</taxon>
        <taxon>Embryophyta</taxon>
        <taxon>Tracheophyta</taxon>
        <taxon>Spermatophyta</taxon>
        <taxon>Magnoliopsida</taxon>
        <taxon>Liliopsida</taxon>
        <taxon>Poales</taxon>
        <taxon>Bromeliaceae</taxon>
        <taxon>Bromelioideae</taxon>
        <taxon>Ananas</taxon>
    </lineage>
</organism>
<dbReference type="AlphaFoldDB" id="A0A6V7PE43"/>